<name>X0WMT5_9ZZZZ</name>
<gene>
    <name evidence="1" type="ORF">S01H1_47818</name>
</gene>
<reference evidence="1" key="1">
    <citation type="journal article" date="2014" name="Front. Microbiol.">
        <title>High frequency of phylogenetically diverse reductive dehalogenase-homologous genes in deep subseafloor sedimentary metagenomes.</title>
        <authorList>
            <person name="Kawai M."/>
            <person name="Futagami T."/>
            <person name="Toyoda A."/>
            <person name="Takaki Y."/>
            <person name="Nishi S."/>
            <person name="Hori S."/>
            <person name="Arai W."/>
            <person name="Tsubouchi T."/>
            <person name="Morono Y."/>
            <person name="Uchiyama I."/>
            <person name="Ito T."/>
            <person name="Fujiyama A."/>
            <person name="Inagaki F."/>
            <person name="Takami H."/>
        </authorList>
    </citation>
    <scope>NUCLEOTIDE SEQUENCE</scope>
    <source>
        <strain evidence="1">Expedition CK06-06</strain>
    </source>
</reference>
<protein>
    <submittedName>
        <fullName evidence="1">Uncharacterized protein</fullName>
    </submittedName>
</protein>
<dbReference type="EMBL" id="BARS01030670">
    <property type="protein sequence ID" value="GAG24527.1"/>
    <property type="molecule type" value="Genomic_DNA"/>
</dbReference>
<feature type="non-terminal residue" evidence="1">
    <location>
        <position position="83"/>
    </location>
</feature>
<proteinExistence type="predicted"/>
<evidence type="ECO:0000313" key="1">
    <source>
        <dbReference type="EMBL" id="GAG24527.1"/>
    </source>
</evidence>
<dbReference type="AlphaFoldDB" id="X0WMT5"/>
<comment type="caution">
    <text evidence="1">The sequence shown here is derived from an EMBL/GenBank/DDBJ whole genome shotgun (WGS) entry which is preliminary data.</text>
</comment>
<organism evidence="1">
    <name type="scientific">marine sediment metagenome</name>
    <dbReference type="NCBI Taxonomy" id="412755"/>
    <lineage>
        <taxon>unclassified sequences</taxon>
        <taxon>metagenomes</taxon>
        <taxon>ecological metagenomes</taxon>
    </lineage>
</organism>
<sequence length="83" mass="9727">MVYIIIWSVTLLEHRKMLALGERIGDTLCLLFTRMKAKVFHNLRFAFGNEISQKDMEYIARKVLRNFGKDWAELFFSAGPSKN</sequence>
<accession>X0WMT5</accession>